<proteinExistence type="predicted"/>
<evidence type="ECO:0008006" key="4">
    <source>
        <dbReference type="Google" id="ProtNLM"/>
    </source>
</evidence>
<keyword evidence="1" id="KW-0732">Signal</keyword>
<comment type="caution">
    <text evidence="2">The sequence shown here is derived from an EMBL/GenBank/DDBJ whole genome shotgun (WGS) entry which is preliminary data.</text>
</comment>
<protein>
    <recommendedName>
        <fullName evidence="4">Porin</fullName>
    </recommendedName>
</protein>
<evidence type="ECO:0000313" key="2">
    <source>
        <dbReference type="EMBL" id="MCX5619625.1"/>
    </source>
</evidence>
<keyword evidence="3" id="KW-1185">Reference proteome</keyword>
<evidence type="ECO:0000313" key="3">
    <source>
        <dbReference type="Proteomes" id="UP001165575"/>
    </source>
</evidence>
<gene>
    <name evidence="2" type="ORF">NQF89_04205</name>
</gene>
<dbReference type="RefSeq" id="WP_266137584.1">
    <property type="nucleotide sequence ID" value="NZ_JANIDX010000003.1"/>
</dbReference>
<reference evidence="2 3" key="1">
    <citation type="submission" date="2022-07" db="EMBL/GenBank/DDBJ databases">
        <title>Bombella genomes.</title>
        <authorList>
            <person name="Harer L."/>
            <person name="Styblova S."/>
            <person name="Ehrmann M."/>
        </authorList>
    </citation>
    <scope>NUCLEOTIDE SEQUENCE [LARGE SCALE GENOMIC DNA]</scope>
    <source>
        <strain evidence="2 3">TMW 2.2556</strain>
    </source>
</reference>
<feature type="chain" id="PRO_5047255179" description="Porin" evidence="1">
    <location>
        <begin position="25"/>
        <end position="77"/>
    </location>
</feature>
<evidence type="ECO:0000256" key="1">
    <source>
        <dbReference type="SAM" id="SignalP"/>
    </source>
</evidence>
<dbReference type="EMBL" id="JANIDX010000003">
    <property type="protein sequence ID" value="MCX5619625.1"/>
    <property type="molecule type" value="Genomic_DNA"/>
</dbReference>
<sequence length="77" mass="7714">MMRFVKGGLCALAVCLAGSSYAHAGTSPDAVPASPGFVKKAMTMGPWGYGCVYPGKASPASATVCMVGRAFAIGKTP</sequence>
<name>A0ABT3WKI3_9PROT</name>
<dbReference type="Proteomes" id="UP001165575">
    <property type="component" value="Unassembled WGS sequence"/>
</dbReference>
<accession>A0ABT3WKI3</accession>
<organism evidence="2 3">
    <name type="scientific">Bombella pollinis</name>
    <dbReference type="NCBI Taxonomy" id="2967337"/>
    <lineage>
        <taxon>Bacteria</taxon>
        <taxon>Pseudomonadati</taxon>
        <taxon>Pseudomonadota</taxon>
        <taxon>Alphaproteobacteria</taxon>
        <taxon>Acetobacterales</taxon>
        <taxon>Acetobacteraceae</taxon>
        <taxon>Bombella</taxon>
    </lineage>
</organism>
<feature type="signal peptide" evidence="1">
    <location>
        <begin position="1"/>
        <end position="24"/>
    </location>
</feature>